<feature type="compositionally biased region" description="Basic residues" evidence="1">
    <location>
        <begin position="45"/>
        <end position="62"/>
    </location>
</feature>
<feature type="compositionally biased region" description="Polar residues" evidence="1">
    <location>
        <begin position="66"/>
        <end position="89"/>
    </location>
</feature>
<dbReference type="OrthoDB" id="5842105at2759"/>
<dbReference type="GO" id="GO:1990247">
    <property type="term" value="F:N6-methyladenosine-containing RNA reader activity"/>
    <property type="evidence" value="ECO:0007669"/>
    <property type="project" value="TreeGrafter"/>
</dbReference>
<feature type="compositionally biased region" description="Basic and acidic residues" evidence="1">
    <location>
        <begin position="146"/>
        <end position="167"/>
    </location>
</feature>
<dbReference type="Proteomes" id="UP001152320">
    <property type="component" value="Chromosome 6"/>
</dbReference>
<accession>A0A9Q1C7X6</accession>
<organism evidence="3 4">
    <name type="scientific">Holothuria leucospilota</name>
    <name type="common">Black long sea cucumber</name>
    <name type="synonym">Mertensiothuria leucospilota</name>
    <dbReference type="NCBI Taxonomy" id="206669"/>
    <lineage>
        <taxon>Eukaryota</taxon>
        <taxon>Metazoa</taxon>
        <taxon>Echinodermata</taxon>
        <taxon>Eleutherozoa</taxon>
        <taxon>Echinozoa</taxon>
        <taxon>Holothuroidea</taxon>
        <taxon>Aspidochirotacea</taxon>
        <taxon>Aspidochirotida</taxon>
        <taxon>Holothuriidae</taxon>
        <taxon>Holothuria</taxon>
    </lineage>
</organism>
<dbReference type="Gene3D" id="3.10.590.10">
    <property type="entry name" value="ph1033 like domains"/>
    <property type="match status" value="1"/>
</dbReference>
<dbReference type="AlphaFoldDB" id="A0A9Q1C7X6"/>
<dbReference type="EMBL" id="JAIZAY010000006">
    <property type="protein sequence ID" value="KAJ8040060.1"/>
    <property type="molecule type" value="Genomic_DNA"/>
</dbReference>
<dbReference type="InterPro" id="IPR045168">
    <property type="entry name" value="YTH_prot"/>
</dbReference>
<dbReference type="CDD" id="cd21134">
    <property type="entry name" value="YTH"/>
    <property type="match status" value="1"/>
</dbReference>
<feature type="compositionally biased region" description="Basic and acidic residues" evidence="1">
    <location>
        <begin position="209"/>
        <end position="219"/>
    </location>
</feature>
<comment type="caution">
    <text evidence="3">The sequence shown here is derived from an EMBL/GenBank/DDBJ whole genome shotgun (WGS) entry which is preliminary data.</text>
</comment>
<proteinExistence type="predicted"/>
<protein>
    <submittedName>
        <fullName evidence="3">YTH domain-containing protein 1</fullName>
    </submittedName>
</protein>
<evidence type="ECO:0000259" key="2">
    <source>
        <dbReference type="PROSITE" id="PS50882"/>
    </source>
</evidence>
<feature type="region of interest" description="Disordered" evidence="1">
    <location>
        <begin position="23"/>
        <end position="316"/>
    </location>
</feature>
<evidence type="ECO:0000256" key="1">
    <source>
        <dbReference type="SAM" id="MobiDB-lite"/>
    </source>
</evidence>
<feature type="compositionally biased region" description="Low complexity" evidence="1">
    <location>
        <begin position="93"/>
        <end position="106"/>
    </location>
</feature>
<dbReference type="GO" id="GO:0003729">
    <property type="term" value="F:mRNA binding"/>
    <property type="evidence" value="ECO:0007669"/>
    <property type="project" value="TreeGrafter"/>
</dbReference>
<dbReference type="PANTHER" id="PTHR12357:SF3">
    <property type="entry name" value="YTH DOMAIN-CONTAINING PROTEIN 1"/>
    <property type="match status" value="1"/>
</dbReference>
<dbReference type="Pfam" id="PF04146">
    <property type="entry name" value="YTH"/>
    <property type="match status" value="1"/>
</dbReference>
<keyword evidence="4" id="KW-1185">Reference proteome</keyword>
<dbReference type="GO" id="GO:0000381">
    <property type="term" value="P:regulation of alternative mRNA splicing, via spliceosome"/>
    <property type="evidence" value="ECO:0007669"/>
    <property type="project" value="TreeGrafter"/>
</dbReference>
<evidence type="ECO:0000313" key="3">
    <source>
        <dbReference type="EMBL" id="KAJ8040060.1"/>
    </source>
</evidence>
<dbReference type="GO" id="GO:0005654">
    <property type="term" value="C:nucleoplasm"/>
    <property type="evidence" value="ECO:0007669"/>
    <property type="project" value="TreeGrafter"/>
</dbReference>
<evidence type="ECO:0000313" key="4">
    <source>
        <dbReference type="Proteomes" id="UP001152320"/>
    </source>
</evidence>
<sequence length="555" mass="61729">MTTKDDGSAKGEGDVNVLTDIMGSVDGDEFEEEVNPPNVQATPKTGKKTRKAAQQRQAKAKAAKNLATSETAVTEGSTETKNGSKNGSKTEVAEAAEQKQPAAKTTPVRGKRGTKKGAAGTPVKGILKNSKKKAAAPKNQSEQEEAAPKVEESKEEEKAKSEQTGTEKEEEEKEGAKKTEEAKSKPADAPAGGHPSTNQVSDDSDEERPENMEDFDTRSEASSSSFDSQSSISSNDEKEGKGKSSSQGKSKKSTSSAKTDQSKPATESTHSDTAEDATRKRNHSPIVFDKEDQKEEKLSPEDPEAEATPEMSEKMKEQRSKMKYLFRDARYFLIKSNNFENISLAKAKGVWSTLPFNEQRLNQAYRECRHVLLIFSVKESGKFQGFARLRSESRRDGPQINWVLPSGMNRSMLGSVFKVDWITRHDLPFTKCSHLSNAWNDNKPVKIGRDGQEVDPTTGETLCRLFPQDEHINVIEILRDARRRRREEAFRRREPLSVADLGYSNLINVSSKMDANHVCPHRTIIPNQLLRLFDFQMWGTLCKVHGLIWSLKNSY</sequence>
<gene>
    <name evidence="3" type="ORF">HOLleu_14252</name>
</gene>
<feature type="compositionally biased region" description="Basic and acidic residues" evidence="1">
    <location>
        <begin position="174"/>
        <end position="186"/>
    </location>
</feature>
<dbReference type="PROSITE" id="PS50882">
    <property type="entry name" value="YTH"/>
    <property type="match status" value="1"/>
</dbReference>
<feature type="compositionally biased region" description="Basic and acidic residues" evidence="1">
    <location>
        <begin position="288"/>
        <end position="300"/>
    </location>
</feature>
<dbReference type="InterPro" id="IPR007275">
    <property type="entry name" value="YTH_domain"/>
</dbReference>
<reference evidence="3" key="1">
    <citation type="submission" date="2021-10" db="EMBL/GenBank/DDBJ databases">
        <title>Tropical sea cucumber genome reveals ecological adaptation and Cuvierian tubules defense mechanism.</title>
        <authorList>
            <person name="Chen T."/>
        </authorList>
    </citation>
    <scope>NUCLEOTIDE SEQUENCE</scope>
    <source>
        <strain evidence="3">Nanhai2018</strain>
        <tissue evidence="3">Muscle</tissue>
    </source>
</reference>
<feature type="compositionally biased region" description="Basic and acidic residues" evidence="1">
    <location>
        <begin position="269"/>
        <end position="279"/>
    </location>
</feature>
<feature type="domain" description="YTH" evidence="2">
    <location>
        <begin position="329"/>
        <end position="466"/>
    </location>
</feature>
<feature type="compositionally biased region" description="Low complexity" evidence="1">
    <location>
        <begin position="243"/>
        <end position="263"/>
    </location>
</feature>
<dbReference type="PANTHER" id="PTHR12357">
    <property type="entry name" value="YTH YT521-B HOMOLOGY DOMAIN-CONTAINING"/>
    <property type="match status" value="1"/>
</dbReference>
<name>A0A9Q1C7X6_HOLLE</name>
<dbReference type="GO" id="GO:0000398">
    <property type="term" value="P:mRNA splicing, via spliceosome"/>
    <property type="evidence" value="ECO:0007669"/>
    <property type="project" value="TreeGrafter"/>
</dbReference>
<feature type="compositionally biased region" description="Low complexity" evidence="1">
    <location>
        <begin position="220"/>
        <end position="234"/>
    </location>
</feature>